<feature type="region of interest" description="Disordered" evidence="6">
    <location>
        <begin position="1"/>
        <end position="20"/>
    </location>
</feature>
<dbReference type="CDD" id="cd01041">
    <property type="entry name" value="Rubrerythrin"/>
    <property type="match status" value="1"/>
</dbReference>
<evidence type="ECO:0000313" key="10">
    <source>
        <dbReference type="Proteomes" id="UP000295718"/>
    </source>
</evidence>
<keyword evidence="10" id="KW-1185">Reference proteome</keyword>
<evidence type="ECO:0000256" key="1">
    <source>
        <dbReference type="ARBA" id="ARBA00001965"/>
    </source>
</evidence>
<dbReference type="Pfam" id="PF02915">
    <property type="entry name" value="Rubrerythrin"/>
    <property type="match status" value="1"/>
</dbReference>
<dbReference type="InterPro" id="IPR009040">
    <property type="entry name" value="Ferritin-like_diiron"/>
</dbReference>
<evidence type="ECO:0000259" key="8">
    <source>
        <dbReference type="PROSITE" id="PS50905"/>
    </source>
</evidence>
<dbReference type="Pfam" id="PF21349">
    <property type="entry name" value="RUBY_RBDX"/>
    <property type="match status" value="1"/>
</dbReference>
<evidence type="ECO:0000259" key="7">
    <source>
        <dbReference type="PROSITE" id="PS50903"/>
    </source>
</evidence>
<sequence length="227" mass="26069">MRSCTRGTKAVPAAKKKQNEKKGMVTVMGADFKNSETKDNLMRAFAGESQARNRYTFAASRAKKENLYVISAIFEYTANQEKEHAEVFYNHLKELSGENIHVDGSYPVDITDDVSELLRMAQHNEYEEHDSVYKSFGDKAREEGFDKVAASFHMIAQIEKLHGDRFGRFAQLLEEKRLFISDVKTAWFCLNCGFVYEGEEAPKNCPVCDHDRGYFIRFELSPYESLQ</sequence>
<organism evidence="9 10">
    <name type="scientific">Kineothrix alysoides</name>
    <dbReference type="NCBI Taxonomy" id="1469948"/>
    <lineage>
        <taxon>Bacteria</taxon>
        <taxon>Bacillati</taxon>
        <taxon>Bacillota</taxon>
        <taxon>Clostridia</taxon>
        <taxon>Lachnospirales</taxon>
        <taxon>Lachnospiraceae</taxon>
        <taxon>Kineothrix</taxon>
    </lineage>
</organism>
<reference evidence="9 10" key="1">
    <citation type="submission" date="2019-03" db="EMBL/GenBank/DDBJ databases">
        <title>Genomic Encyclopedia of Type Strains, Phase IV (KMG-IV): sequencing the most valuable type-strain genomes for metagenomic binning, comparative biology and taxonomic classification.</title>
        <authorList>
            <person name="Goeker M."/>
        </authorList>
    </citation>
    <scope>NUCLEOTIDE SEQUENCE [LARGE SCALE GENOMIC DNA]</scope>
    <source>
        <strain evidence="9 10">DSM 100556</strain>
    </source>
</reference>
<name>A0A4R1R133_9FIRM</name>
<accession>A0A4R1R133</accession>
<dbReference type="CDD" id="cd00729">
    <property type="entry name" value="rubredoxin_SM"/>
    <property type="match status" value="1"/>
</dbReference>
<dbReference type="GO" id="GO:0016491">
    <property type="term" value="F:oxidoreductase activity"/>
    <property type="evidence" value="ECO:0007669"/>
    <property type="project" value="InterPro"/>
</dbReference>
<evidence type="ECO:0000256" key="6">
    <source>
        <dbReference type="SAM" id="MobiDB-lite"/>
    </source>
</evidence>
<dbReference type="InterPro" id="IPR009078">
    <property type="entry name" value="Ferritin-like_SF"/>
</dbReference>
<dbReference type="InterPro" id="IPR052364">
    <property type="entry name" value="Rubrerythrin"/>
</dbReference>
<dbReference type="InterPro" id="IPR048574">
    <property type="entry name" value="RUBY_RBDX"/>
</dbReference>
<feature type="domain" description="Rubredoxin-like" evidence="7">
    <location>
        <begin position="184"/>
        <end position="218"/>
    </location>
</feature>
<dbReference type="NCBIfam" id="NF045767">
    <property type="entry name" value="RuberyRbr"/>
    <property type="match status" value="1"/>
</dbReference>
<dbReference type="AlphaFoldDB" id="A0A4R1R133"/>
<keyword evidence="5" id="KW-0408">Iron</keyword>
<comment type="cofactor">
    <cofactor evidence="1">
        <name>Fe(3+)</name>
        <dbReference type="ChEBI" id="CHEBI:29034"/>
    </cofactor>
</comment>
<gene>
    <name evidence="9" type="ORF">EDD76_105188</name>
</gene>
<dbReference type="InterPro" id="IPR024934">
    <property type="entry name" value="Rubredoxin-like_dom"/>
</dbReference>
<dbReference type="SUPFAM" id="SSF57802">
    <property type="entry name" value="Rubredoxin-like"/>
    <property type="match status" value="1"/>
</dbReference>
<dbReference type="InterPro" id="IPR012347">
    <property type="entry name" value="Ferritin-like"/>
</dbReference>
<evidence type="ECO:0000256" key="3">
    <source>
        <dbReference type="ARBA" id="ARBA00022723"/>
    </source>
</evidence>
<dbReference type="STRING" id="1469948.GCA_000732725_01893"/>
<dbReference type="PROSITE" id="PS50905">
    <property type="entry name" value="FERRITIN_LIKE"/>
    <property type="match status" value="1"/>
</dbReference>
<evidence type="ECO:0000256" key="4">
    <source>
        <dbReference type="ARBA" id="ARBA00022982"/>
    </source>
</evidence>
<protein>
    <submittedName>
        <fullName evidence="9">Rubrerythrin</fullName>
    </submittedName>
</protein>
<dbReference type="PANTHER" id="PTHR43865:SF1">
    <property type="entry name" value="RUBRERYTHRIN-RELATED"/>
    <property type="match status" value="1"/>
</dbReference>
<proteinExistence type="predicted"/>
<dbReference type="Proteomes" id="UP000295718">
    <property type="component" value="Unassembled WGS sequence"/>
</dbReference>
<keyword evidence="2" id="KW-0813">Transport</keyword>
<dbReference type="GO" id="GO:0005506">
    <property type="term" value="F:iron ion binding"/>
    <property type="evidence" value="ECO:0007669"/>
    <property type="project" value="InterPro"/>
</dbReference>
<dbReference type="Gene3D" id="2.20.28.10">
    <property type="match status" value="1"/>
</dbReference>
<dbReference type="EMBL" id="SLUO01000005">
    <property type="protein sequence ID" value="TCL59012.1"/>
    <property type="molecule type" value="Genomic_DNA"/>
</dbReference>
<evidence type="ECO:0000313" key="9">
    <source>
        <dbReference type="EMBL" id="TCL59012.1"/>
    </source>
</evidence>
<dbReference type="Gene3D" id="1.20.1260.10">
    <property type="match status" value="1"/>
</dbReference>
<comment type="caution">
    <text evidence="9">The sequence shown here is derived from an EMBL/GenBank/DDBJ whole genome shotgun (WGS) entry which is preliminary data.</text>
</comment>
<keyword evidence="3" id="KW-0479">Metal-binding</keyword>
<dbReference type="InterPro" id="IPR003251">
    <property type="entry name" value="Rr_diiron-bd_dom"/>
</dbReference>
<keyword evidence="4" id="KW-0249">Electron transport</keyword>
<evidence type="ECO:0000256" key="2">
    <source>
        <dbReference type="ARBA" id="ARBA00022448"/>
    </source>
</evidence>
<feature type="domain" description="Ferritin-like diiron" evidence="8">
    <location>
        <begin position="31"/>
        <end position="177"/>
    </location>
</feature>
<dbReference type="PANTHER" id="PTHR43865">
    <property type="entry name" value="RUBRERYTHRIN-RELATED"/>
    <property type="match status" value="1"/>
</dbReference>
<dbReference type="SUPFAM" id="SSF47240">
    <property type="entry name" value="Ferritin-like"/>
    <property type="match status" value="1"/>
</dbReference>
<dbReference type="PROSITE" id="PS50903">
    <property type="entry name" value="RUBREDOXIN_LIKE"/>
    <property type="match status" value="1"/>
</dbReference>
<evidence type="ECO:0000256" key="5">
    <source>
        <dbReference type="ARBA" id="ARBA00023004"/>
    </source>
</evidence>